<dbReference type="InterPro" id="IPR027417">
    <property type="entry name" value="P-loop_NTPase"/>
</dbReference>
<evidence type="ECO:0000256" key="8">
    <source>
        <dbReference type="ARBA" id="ARBA00022842"/>
    </source>
</evidence>
<keyword evidence="5" id="KW-0819">tRNA processing</keyword>
<dbReference type="SUPFAM" id="SSF52540">
    <property type="entry name" value="P-loop containing nucleoside triphosphate hydrolases"/>
    <property type="match status" value="1"/>
</dbReference>
<comment type="cofactor">
    <cofactor evidence="1">
        <name>Mg(2+)</name>
        <dbReference type="ChEBI" id="CHEBI:18420"/>
    </cofactor>
</comment>
<evidence type="ECO:0000256" key="1">
    <source>
        <dbReference type="ARBA" id="ARBA00001946"/>
    </source>
</evidence>
<protein>
    <recommendedName>
        <fullName evidence="3">tRNA dimethylallyltransferase</fullName>
        <ecNumber evidence="3">2.5.1.75</ecNumber>
    </recommendedName>
</protein>
<name>A0A382B381_9ZZZZ</name>
<evidence type="ECO:0000256" key="9">
    <source>
        <dbReference type="ARBA" id="ARBA00049563"/>
    </source>
</evidence>
<dbReference type="EMBL" id="UINC01028017">
    <property type="protein sequence ID" value="SVB08266.1"/>
    <property type="molecule type" value="Genomic_DNA"/>
</dbReference>
<evidence type="ECO:0000256" key="6">
    <source>
        <dbReference type="ARBA" id="ARBA00022741"/>
    </source>
</evidence>
<dbReference type="InterPro" id="IPR018022">
    <property type="entry name" value="IPT"/>
</dbReference>
<evidence type="ECO:0000256" key="5">
    <source>
        <dbReference type="ARBA" id="ARBA00022694"/>
    </source>
</evidence>
<evidence type="ECO:0000256" key="2">
    <source>
        <dbReference type="ARBA" id="ARBA00005842"/>
    </source>
</evidence>
<sequence length="263" mass="29172">MQVYRGLDIGTAKPSAVEQGEVPHHLIDVVGLNEPFDAAQFVRFAKRAVAAVRSRAARPIFCGGTGLYFRALFDGLGDSPPGEDSLRAELEATPMEALLDELKAKDLLAFEAVDRQNRRRVVRAVEVIRLTGQSYSSQRTGWNATGQAPANLFCVTREVDDLNTRIHSRVDRMFEQGLVAETQSLSKRGLSENRTACQALGYRQVLGHLDGELGLAETVELVKARTRQFAKRQRTWFRNQLNCQPVEWAAGKSVDGCCERLLG</sequence>
<dbReference type="Pfam" id="PF01715">
    <property type="entry name" value="IPPT"/>
    <property type="match status" value="1"/>
</dbReference>
<dbReference type="Gene3D" id="1.10.20.140">
    <property type="match status" value="1"/>
</dbReference>
<keyword evidence="6" id="KW-0547">Nucleotide-binding</keyword>
<dbReference type="AlphaFoldDB" id="A0A382B381"/>
<keyword evidence="4" id="KW-0808">Transferase</keyword>
<dbReference type="GO" id="GO:0052381">
    <property type="term" value="F:tRNA dimethylallyltransferase activity"/>
    <property type="evidence" value="ECO:0007669"/>
    <property type="project" value="UniProtKB-EC"/>
</dbReference>
<dbReference type="GO" id="GO:0006400">
    <property type="term" value="P:tRNA modification"/>
    <property type="evidence" value="ECO:0007669"/>
    <property type="project" value="TreeGrafter"/>
</dbReference>
<dbReference type="InterPro" id="IPR039657">
    <property type="entry name" value="Dimethylallyltransferase"/>
</dbReference>
<dbReference type="NCBIfam" id="TIGR00174">
    <property type="entry name" value="miaA"/>
    <property type="match status" value="1"/>
</dbReference>
<feature type="non-terminal residue" evidence="10">
    <location>
        <position position="263"/>
    </location>
</feature>
<evidence type="ECO:0000256" key="3">
    <source>
        <dbReference type="ARBA" id="ARBA00012665"/>
    </source>
</evidence>
<organism evidence="10">
    <name type="scientific">marine metagenome</name>
    <dbReference type="NCBI Taxonomy" id="408172"/>
    <lineage>
        <taxon>unclassified sequences</taxon>
        <taxon>metagenomes</taxon>
        <taxon>ecological metagenomes</taxon>
    </lineage>
</organism>
<proteinExistence type="inferred from homology"/>
<comment type="similarity">
    <text evidence="2">Belongs to the IPP transferase family.</text>
</comment>
<reference evidence="10" key="1">
    <citation type="submission" date="2018-05" db="EMBL/GenBank/DDBJ databases">
        <authorList>
            <person name="Lanie J.A."/>
            <person name="Ng W.-L."/>
            <person name="Kazmierczak K.M."/>
            <person name="Andrzejewski T.M."/>
            <person name="Davidsen T.M."/>
            <person name="Wayne K.J."/>
            <person name="Tettelin H."/>
            <person name="Glass J.I."/>
            <person name="Rusch D."/>
            <person name="Podicherti R."/>
            <person name="Tsui H.-C.T."/>
            <person name="Winkler M.E."/>
        </authorList>
    </citation>
    <scope>NUCLEOTIDE SEQUENCE</scope>
</reference>
<gene>
    <name evidence="10" type="ORF">METZ01_LOCUS161120</name>
</gene>
<keyword evidence="8" id="KW-0460">Magnesium</keyword>
<dbReference type="HAMAP" id="MF_00185">
    <property type="entry name" value="IPP_trans"/>
    <property type="match status" value="1"/>
</dbReference>
<comment type="catalytic activity">
    <reaction evidence="9">
        <text>adenosine(37) in tRNA + dimethylallyl diphosphate = N(6)-dimethylallyladenosine(37) in tRNA + diphosphate</text>
        <dbReference type="Rhea" id="RHEA:26482"/>
        <dbReference type="Rhea" id="RHEA-COMP:10162"/>
        <dbReference type="Rhea" id="RHEA-COMP:10375"/>
        <dbReference type="ChEBI" id="CHEBI:33019"/>
        <dbReference type="ChEBI" id="CHEBI:57623"/>
        <dbReference type="ChEBI" id="CHEBI:74411"/>
        <dbReference type="ChEBI" id="CHEBI:74415"/>
        <dbReference type="EC" id="2.5.1.75"/>
    </reaction>
</comment>
<dbReference type="GO" id="GO:0005524">
    <property type="term" value="F:ATP binding"/>
    <property type="evidence" value="ECO:0007669"/>
    <property type="project" value="UniProtKB-KW"/>
</dbReference>
<dbReference type="Gene3D" id="3.40.50.300">
    <property type="entry name" value="P-loop containing nucleotide triphosphate hydrolases"/>
    <property type="match status" value="1"/>
</dbReference>
<dbReference type="EC" id="2.5.1.75" evidence="3"/>
<dbReference type="PANTHER" id="PTHR11088:SF60">
    <property type="entry name" value="TRNA DIMETHYLALLYLTRANSFERASE"/>
    <property type="match status" value="1"/>
</dbReference>
<dbReference type="PANTHER" id="PTHR11088">
    <property type="entry name" value="TRNA DIMETHYLALLYLTRANSFERASE"/>
    <property type="match status" value="1"/>
</dbReference>
<keyword evidence="7" id="KW-0067">ATP-binding</keyword>
<evidence type="ECO:0000313" key="10">
    <source>
        <dbReference type="EMBL" id="SVB08266.1"/>
    </source>
</evidence>
<accession>A0A382B381</accession>
<evidence type="ECO:0000256" key="4">
    <source>
        <dbReference type="ARBA" id="ARBA00022679"/>
    </source>
</evidence>
<evidence type="ECO:0000256" key="7">
    <source>
        <dbReference type="ARBA" id="ARBA00022840"/>
    </source>
</evidence>